<dbReference type="EMBL" id="PVXL01000029">
    <property type="protein sequence ID" value="PRR74626.1"/>
    <property type="molecule type" value="Genomic_DNA"/>
</dbReference>
<evidence type="ECO:0000313" key="2">
    <source>
        <dbReference type="Proteomes" id="UP000239430"/>
    </source>
</evidence>
<name>A0A9X7J4G8_9FIRM</name>
<gene>
    <name evidence="1" type="ORF">MOST_10610</name>
</gene>
<dbReference type="Proteomes" id="UP000239430">
    <property type="component" value="Unassembled WGS sequence"/>
</dbReference>
<reference evidence="1 2" key="1">
    <citation type="submission" date="2018-03" db="EMBL/GenBank/DDBJ databases">
        <title>Genome sequence of Moorella stamsii DSM 26217.</title>
        <authorList>
            <person name="Poehlein A."/>
            <person name="Daniel R."/>
        </authorList>
    </citation>
    <scope>NUCLEOTIDE SEQUENCE [LARGE SCALE GENOMIC DNA]</scope>
    <source>
        <strain evidence="2">DSM 26217</strain>
    </source>
</reference>
<keyword evidence="2" id="KW-1185">Reference proteome</keyword>
<proteinExistence type="predicted"/>
<dbReference type="AlphaFoldDB" id="A0A9X7J4G8"/>
<organism evidence="1 2">
    <name type="scientific">Neomoorella stamsii</name>
    <dbReference type="NCBI Taxonomy" id="1266720"/>
    <lineage>
        <taxon>Bacteria</taxon>
        <taxon>Bacillati</taxon>
        <taxon>Bacillota</taxon>
        <taxon>Clostridia</taxon>
        <taxon>Neomoorellales</taxon>
        <taxon>Neomoorellaceae</taxon>
        <taxon>Neomoorella</taxon>
    </lineage>
</organism>
<sequence>MRASMMLFNYGRAEHAGSRRCASTMIRISAKAGRRALPRFKVLHV</sequence>
<evidence type="ECO:0000313" key="1">
    <source>
        <dbReference type="EMBL" id="PRR74626.1"/>
    </source>
</evidence>
<protein>
    <submittedName>
        <fullName evidence="1">Uncharacterized protein</fullName>
    </submittedName>
</protein>
<comment type="caution">
    <text evidence="1">The sequence shown here is derived from an EMBL/GenBank/DDBJ whole genome shotgun (WGS) entry which is preliminary data.</text>
</comment>
<accession>A0A9X7J4G8</accession>